<sequence length="220" mass="24546">MVARTGTPSARNSLQTSVPFEMMKLRMLNGSHSFLAYLGYLGGYDTIADTMTNPAYRRAALALMLDEQAPTLSMPEGTDLEGYANLLIARFTNPSLKHRTWQIAMDGSQKLPQRLLDPVRLHLQQGDDYRRLTLGVAGWMRYVGGVDEQGKTIDVVDPLLAQYQAIHQQYQTPEERVRGLLAIESIFATTCRKPRICASRYLTLQQLLQNGAKATVRSAG</sequence>
<organism evidence="3 4">
    <name type="scientific">Salmonella enterica I</name>
    <dbReference type="NCBI Taxonomy" id="59201"/>
    <lineage>
        <taxon>Bacteria</taxon>
        <taxon>Pseudomonadati</taxon>
        <taxon>Pseudomonadota</taxon>
        <taxon>Gammaproteobacteria</taxon>
        <taxon>Enterobacterales</taxon>
        <taxon>Enterobacteriaceae</taxon>
        <taxon>Salmonella</taxon>
    </lineage>
</organism>
<dbReference type="GO" id="GO:0008866">
    <property type="term" value="F:fructuronate reductase activity"/>
    <property type="evidence" value="ECO:0007669"/>
    <property type="project" value="TreeGrafter"/>
</dbReference>
<keyword evidence="1 3" id="KW-0560">Oxidoreductase</keyword>
<evidence type="ECO:0000313" key="4">
    <source>
        <dbReference type="Proteomes" id="UP000254712"/>
    </source>
</evidence>
<dbReference type="AlphaFoldDB" id="A0A379WNF1"/>
<dbReference type="InterPro" id="IPR013328">
    <property type="entry name" value="6PGD_dom2"/>
</dbReference>
<dbReference type="EC" id="1.1.1.-" evidence="3"/>
<name>A0A379WNF1_SALET</name>
<reference evidence="3 4" key="1">
    <citation type="submission" date="2018-06" db="EMBL/GenBank/DDBJ databases">
        <authorList>
            <consortium name="Pathogen Informatics"/>
            <person name="Doyle S."/>
        </authorList>
    </citation>
    <scope>NUCLEOTIDE SEQUENCE [LARGE SCALE GENOMIC DNA]</scope>
    <source>
        <strain evidence="3 4">NCTC8261</strain>
    </source>
</reference>
<dbReference type="Proteomes" id="UP000254712">
    <property type="component" value="Unassembled WGS sequence"/>
</dbReference>
<protein>
    <submittedName>
        <fullName evidence="3">D-mannonate oxidoreductase</fullName>
        <ecNumber evidence="3">1.1.1.-</ecNumber>
    </submittedName>
</protein>
<dbReference type="EMBL" id="UGXT01000002">
    <property type="protein sequence ID" value="SUH34956.1"/>
    <property type="molecule type" value="Genomic_DNA"/>
</dbReference>
<evidence type="ECO:0000256" key="1">
    <source>
        <dbReference type="ARBA" id="ARBA00023002"/>
    </source>
</evidence>
<dbReference type="InterPro" id="IPR008927">
    <property type="entry name" value="6-PGluconate_DH-like_C_sf"/>
</dbReference>
<dbReference type="FunFam" id="1.10.1040.10:FF:000020">
    <property type="entry name" value="D-mannonate oxidoreductase, NAD-binding"/>
    <property type="match status" value="1"/>
</dbReference>
<dbReference type="SUPFAM" id="SSF48179">
    <property type="entry name" value="6-phosphogluconate dehydrogenase C-terminal domain-like"/>
    <property type="match status" value="1"/>
</dbReference>
<dbReference type="InterPro" id="IPR013118">
    <property type="entry name" value="Mannitol_DH_C"/>
</dbReference>
<evidence type="ECO:0000259" key="2">
    <source>
        <dbReference type="Pfam" id="PF08125"/>
    </source>
</evidence>
<accession>A0A379WNF1</accession>
<dbReference type="InterPro" id="IPR050988">
    <property type="entry name" value="Mannitol_DH/Oxidoreductase"/>
</dbReference>
<feature type="domain" description="Mannitol dehydrogenase C-terminal" evidence="2">
    <location>
        <begin position="19"/>
        <end position="196"/>
    </location>
</feature>
<evidence type="ECO:0000313" key="3">
    <source>
        <dbReference type="EMBL" id="SUH34956.1"/>
    </source>
</evidence>
<dbReference type="PANTHER" id="PTHR43362:SF7">
    <property type="entry name" value="D-MANNONATE OXIDOREDUCTASE"/>
    <property type="match status" value="1"/>
</dbReference>
<dbReference type="Gene3D" id="1.10.1040.10">
    <property type="entry name" value="N-(1-d-carboxylethyl)-l-norvaline Dehydrogenase, domain 2"/>
    <property type="match status" value="1"/>
</dbReference>
<dbReference type="Pfam" id="PF08125">
    <property type="entry name" value="Mannitol_dh_C"/>
    <property type="match status" value="1"/>
</dbReference>
<proteinExistence type="predicted"/>
<dbReference type="PANTHER" id="PTHR43362">
    <property type="entry name" value="MANNITOL DEHYDROGENASE DSF1-RELATED"/>
    <property type="match status" value="1"/>
</dbReference>
<gene>
    <name evidence="3" type="primary">uxuB_1</name>
    <name evidence="3" type="ORF">NCTC8261_01159</name>
</gene>
<dbReference type="GO" id="GO:0042840">
    <property type="term" value="P:D-glucuronate catabolic process"/>
    <property type="evidence" value="ECO:0007669"/>
    <property type="project" value="TreeGrafter"/>
</dbReference>